<reference evidence="1 2" key="1">
    <citation type="journal article" date="2013" name="Genome Announc.">
        <title>Draft Genome Sequence of Sphingobium quisquiliarum Strain P25T, a Novel Hexachlorocyclohexane (HCH)-Degrading Bacterium Isolated from an HCH Dumpsite.</title>
        <authorList>
            <person name="Kumar Singh A."/>
            <person name="Sangwan N."/>
            <person name="Sharma A."/>
            <person name="Gupta V."/>
            <person name="Khurana J.P."/>
            <person name="Lal R."/>
        </authorList>
    </citation>
    <scope>NUCLEOTIDE SEQUENCE [LARGE SCALE GENOMIC DNA]</scope>
    <source>
        <strain evidence="1 2">P25</strain>
    </source>
</reference>
<organism evidence="1 2">
    <name type="scientific">Sphingobium quisquiliarum P25</name>
    <dbReference type="NCBI Taxonomy" id="1329909"/>
    <lineage>
        <taxon>Bacteria</taxon>
        <taxon>Pseudomonadati</taxon>
        <taxon>Pseudomonadota</taxon>
        <taxon>Alphaproteobacteria</taxon>
        <taxon>Sphingomonadales</taxon>
        <taxon>Sphingomonadaceae</taxon>
        <taxon>Sphingobium</taxon>
    </lineage>
</organism>
<comment type="caution">
    <text evidence="1">The sequence shown here is derived from an EMBL/GenBank/DDBJ whole genome shotgun (WGS) entry which is preliminary data.</text>
</comment>
<evidence type="ECO:0008006" key="3">
    <source>
        <dbReference type="Google" id="ProtNLM"/>
    </source>
</evidence>
<evidence type="ECO:0000313" key="2">
    <source>
        <dbReference type="Proteomes" id="UP000015525"/>
    </source>
</evidence>
<keyword evidence="2" id="KW-1185">Reference proteome</keyword>
<name>T0HDB7_9SPHN</name>
<evidence type="ECO:0000313" key="1">
    <source>
        <dbReference type="EMBL" id="EQB10133.1"/>
    </source>
</evidence>
<proteinExistence type="predicted"/>
<accession>T0HDB7</accession>
<dbReference type="EMBL" id="ATHO01000040">
    <property type="protein sequence ID" value="EQB10133.1"/>
    <property type="molecule type" value="Genomic_DNA"/>
</dbReference>
<protein>
    <recommendedName>
        <fullName evidence="3">HTH marR-type domain-containing protein</fullName>
    </recommendedName>
</protein>
<sequence>MPDIHSDPGKADTGADRRPLVAAELLLTLVRSRRYHLEELVDGDGPFWISIGLFINDEYGVETGLERVIDFADESIETSRAMLKMMIERGFVQRYITSAQEEAYRLTPNYSMSFGRFLQRQFDHMKSACGAM</sequence>
<dbReference type="RefSeq" id="WP_021237258.1">
    <property type="nucleotide sequence ID" value="NZ_ATHO01000040.1"/>
</dbReference>
<gene>
    <name evidence="1" type="ORF">L288_04785</name>
</gene>
<dbReference type="Proteomes" id="UP000015525">
    <property type="component" value="Unassembled WGS sequence"/>
</dbReference>
<dbReference type="AlphaFoldDB" id="T0HDB7"/>
<dbReference type="PATRIC" id="fig|1329909.3.peg.915"/>